<keyword evidence="3" id="KW-1185">Reference proteome</keyword>
<keyword evidence="2" id="KW-0223">Dioxygenase</keyword>
<proteinExistence type="predicted"/>
<name>A0A1H9KER9_9GAMM</name>
<dbReference type="Pfam" id="PF07746">
    <property type="entry name" value="LigA"/>
    <property type="match status" value="1"/>
</dbReference>
<feature type="domain" description="Extradiol ring-cleavage dioxygenase LigAB LigA subunit" evidence="1">
    <location>
        <begin position="6"/>
        <end position="59"/>
    </location>
</feature>
<protein>
    <submittedName>
        <fullName evidence="2">Protocatechuate 4,5-dioxygenase, alpha chain</fullName>
    </submittedName>
</protein>
<reference evidence="3" key="1">
    <citation type="submission" date="2016-10" db="EMBL/GenBank/DDBJ databases">
        <authorList>
            <person name="Varghese N."/>
            <person name="Submissions S."/>
        </authorList>
    </citation>
    <scope>NUCLEOTIDE SEQUENCE [LARGE SCALE GENOMIC DNA]</scope>
    <source>
        <strain evidence="3">DSM 18887</strain>
    </source>
</reference>
<dbReference type="GO" id="GO:0051213">
    <property type="term" value="F:dioxygenase activity"/>
    <property type="evidence" value="ECO:0007669"/>
    <property type="project" value="UniProtKB-KW"/>
</dbReference>
<keyword evidence="2" id="KW-0560">Oxidoreductase</keyword>
<dbReference type="AlphaFoldDB" id="A0A1H9KER9"/>
<evidence type="ECO:0000313" key="2">
    <source>
        <dbReference type="EMBL" id="SEQ97666.1"/>
    </source>
</evidence>
<dbReference type="EMBL" id="FOGB01000013">
    <property type="protein sequence ID" value="SEQ97666.1"/>
    <property type="molecule type" value="Genomic_DNA"/>
</dbReference>
<organism evidence="2 3">
    <name type="scientific">Amphritea atlantica</name>
    <dbReference type="NCBI Taxonomy" id="355243"/>
    <lineage>
        <taxon>Bacteria</taxon>
        <taxon>Pseudomonadati</taxon>
        <taxon>Pseudomonadota</taxon>
        <taxon>Gammaproteobacteria</taxon>
        <taxon>Oceanospirillales</taxon>
        <taxon>Oceanospirillaceae</taxon>
        <taxon>Amphritea</taxon>
    </lineage>
</organism>
<evidence type="ECO:0000259" key="1">
    <source>
        <dbReference type="Pfam" id="PF07746"/>
    </source>
</evidence>
<accession>A0A1H9KER9</accession>
<dbReference type="Proteomes" id="UP000198749">
    <property type="component" value="Unassembled WGS sequence"/>
</dbReference>
<dbReference type="STRING" id="355243.SAMN03080615_03451"/>
<dbReference type="Gene3D" id="1.10.700.10">
    <property type="entry name" value="Dioxygenase LigAB, LigA subunit"/>
    <property type="match status" value="1"/>
</dbReference>
<evidence type="ECO:0000313" key="3">
    <source>
        <dbReference type="Proteomes" id="UP000198749"/>
    </source>
</evidence>
<dbReference type="SUPFAM" id="SSF48076">
    <property type="entry name" value="LigA subunit of an aromatic-ring-opening dioxygenase LigAB"/>
    <property type="match status" value="1"/>
</dbReference>
<gene>
    <name evidence="2" type="ORF">SAMN03080615_03451</name>
</gene>
<dbReference type="OrthoDB" id="3478734at2"/>
<dbReference type="InterPro" id="IPR036622">
    <property type="entry name" value="LigA_sf"/>
</dbReference>
<dbReference type="InterPro" id="IPR011986">
    <property type="entry name" value="Xdiol_dOase_LigA"/>
</dbReference>
<sequence length="94" mass="10878">MKRDVLERVLWSLSVDRFSKEKFKENPEKYLSRFPLDADDVEMILSFDVKKLQQIGVSSLLTMGYWIEMSPDKSMVTYNKKLGSESSYSASIKG</sequence>